<dbReference type="PANTHER" id="PTHR36919">
    <property type="entry name" value="BLR1215 PROTEIN"/>
    <property type="match status" value="1"/>
</dbReference>
<dbReference type="Pfam" id="PF09917">
    <property type="entry name" value="DUF2147"/>
    <property type="match status" value="1"/>
</dbReference>
<feature type="chain" id="PRO_5012478016" description="DUF2147 domain-containing protein" evidence="1">
    <location>
        <begin position="21"/>
        <end position="131"/>
    </location>
</feature>
<dbReference type="Gene3D" id="2.40.128.520">
    <property type="match status" value="1"/>
</dbReference>
<evidence type="ECO:0000259" key="2">
    <source>
        <dbReference type="Pfam" id="PF09917"/>
    </source>
</evidence>
<accession>A0A1M7GI75</accession>
<evidence type="ECO:0000313" key="3">
    <source>
        <dbReference type="EMBL" id="SHM16094.1"/>
    </source>
</evidence>
<dbReference type="InterPro" id="IPR019223">
    <property type="entry name" value="DUF2147"/>
</dbReference>
<dbReference type="PANTHER" id="PTHR36919:SF2">
    <property type="entry name" value="BLL6627 PROTEIN"/>
    <property type="match status" value="1"/>
</dbReference>
<feature type="domain" description="DUF2147" evidence="2">
    <location>
        <begin position="25"/>
        <end position="123"/>
    </location>
</feature>
<reference evidence="3 4" key="1">
    <citation type="submission" date="2016-11" db="EMBL/GenBank/DDBJ databases">
        <authorList>
            <person name="Varghese N."/>
            <person name="Submissions S."/>
        </authorList>
    </citation>
    <scope>NUCLEOTIDE SEQUENCE [LARGE SCALE GENOMIC DNA]</scope>
    <source>
        <strain evidence="3 4">DSM 28249</strain>
    </source>
</reference>
<feature type="signal peptide" evidence="1">
    <location>
        <begin position="1"/>
        <end position="20"/>
    </location>
</feature>
<organism evidence="3 4">
    <name type="scientific">Roseovarius litoreus</name>
    <dbReference type="NCBI Taxonomy" id="1155722"/>
    <lineage>
        <taxon>Bacteria</taxon>
        <taxon>Pseudomonadati</taxon>
        <taxon>Pseudomonadota</taxon>
        <taxon>Alphaproteobacteria</taxon>
        <taxon>Rhodobacterales</taxon>
        <taxon>Roseobacteraceae</taxon>
        <taxon>Roseovarius</taxon>
    </lineage>
</organism>
<dbReference type="EMBL" id="FRCB01000005">
    <property type="protein sequence ID" value="SHM16094.1"/>
    <property type="molecule type" value="Genomic_DNA"/>
</dbReference>
<protein>
    <recommendedName>
        <fullName evidence="2">DUF2147 domain-containing protein</fullName>
    </recommendedName>
</protein>
<proteinExistence type="predicted"/>
<keyword evidence="4" id="KW-1185">Reference proteome</keyword>
<evidence type="ECO:0000256" key="1">
    <source>
        <dbReference type="SAM" id="SignalP"/>
    </source>
</evidence>
<dbReference type="RefSeq" id="WP_188129949.1">
    <property type="nucleotide sequence ID" value="NZ_FRCB01000005.1"/>
</dbReference>
<dbReference type="AlphaFoldDB" id="A0A1M7GI75"/>
<keyword evidence="1" id="KW-0732">Signal</keyword>
<evidence type="ECO:0000313" key="4">
    <source>
        <dbReference type="Proteomes" id="UP000322545"/>
    </source>
</evidence>
<name>A0A1M7GI75_9RHOB</name>
<gene>
    <name evidence="3" type="ORF">SAMN05443432_10533</name>
</gene>
<sequence>MKPIASLFLVALFAAGPALSDPIEGLWRTAPDDHGDVGYIRVASCGNTYCGVLERAENQQGEAIQPDTLGRKIVWNLKPSKSGEYEGRIYAPDRDKEYMSRLELSGNRISVNGCVLGGMICRNGGHWSRVQ</sequence>
<dbReference type="Proteomes" id="UP000322545">
    <property type="component" value="Unassembled WGS sequence"/>
</dbReference>